<feature type="compositionally biased region" description="Basic and acidic residues" evidence="1">
    <location>
        <begin position="60"/>
        <end position="74"/>
    </location>
</feature>
<reference evidence="2" key="1">
    <citation type="journal article" date="2023" name="Science">
        <title>Genome structures resolve the early diversification of teleost fishes.</title>
        <authorList>
            <person name="Parey E."/>
            <person name="Louis A."/>
            <person name="Montfort J."/>
            <person name="Bouchez O."/>
            <person name="Roques C."/>
            <person name="Iampietro C."/>
            <person name="Lluch J."/>
            <person name="Castinel A."/>
            <person name="Donnadieu C."/>
            <person name="Desvignes T."/>
            <person name="Floi Bucao C."/>
            <person name="Jouanno E."/>
            <person name="Wen M."/>
            <person name="Mejri S."/>
            <person name="Dirks R."/>
            <person name="Jansen H."/>
            <person name="Henkel C."/>
            <person name="Chen W.J."/>
            <person name="Zahm M."/>
            <person name="Cabau C."/>
            <person name="Klopp C."/>
            <person name="Thompson A.W."/>
            <person name="Robinson-Rechavi M."/>
            <person name="Braasch I."/>
            <person name="Lecointre G."/>
            <person name="Bobe J."/>
            <person name="Postlethwait J.H."/>
            <person name="Berthelot C."/>
            <person name="Roest Crollius H."/>
            <person name="Guiguen Y."/>
        </authorList>
    </citation>
    <scope>NUCLEOTIDE SEQUENCE</scope>
    <source>
        <strain evidence="2">WJC10195</strain>
    </source>
</reference>
<name>A0A9Q1E7F8_SYNKA</name>
<gene>
    <name evidence="2" type="ORF">SKAU_G00416320</name>
</gene>
<dbReference type="OrthoDB" id="10057873at2759"/>
<dbReference type="AlphaFoldDB" id="A0A9Q1E7F8"/>
<protein>
    <submittedName>
        <fullName evidence="2">Uncharacterized protein</fullName>
    </submittedName>
</protein>
<dbReference type="Proteomes" id="UP001152622">
    <property type="component" value="Chromosome 23"/>
</dbReference>
<evidence type="ECO:0000256" key="1">
    <source>
        <dbReference type="SAM" id="MobiDB-lite"/>
    </source>
</evidence>
<sequence>MLQRLLAKETDEDRGIRTTKNTLLAAVKKRCSDTRSKDRFFSNTNTARETKVIVIQELQKMSDGDADQHKEPPIRRPRRDQPSSSLESVFDEIADEHASLSSTPVAPAIQLETYLAEATVSHEDKPLQYWVVSKVPFPTKIPLSTM</sequence>
<accession>A0A9Q1E7F8</accession>
<proteinExistence type="predicted"/>
<feature type="region of interest" description="Disordered" evidence="1">
    <location>
        <begin position="58"/>
        <end position="87"/>
    </location>
</feature>
<organism evidence="2 3">
    <name type="scientific">Synaphobranchus kaupii</name>
    <name type="common">Kaup's arrowtooth eel</name>
    <dbReference type="NCBI Taxonomy" id="118154"/>
    <lineage>
        <taxon>Eukaryota</taxon>
        <taxon>Metazoa</taxon>
        <taxon>Chordata</taxon>
        <taxon>Craniata</taxon>
        <taxon>Vertebrata</taxon>
        <taxon>Euteleostomi</taxon>
        <taxon>Actinopterygii</taxon>
        <taxon>Neopterygii</taxon>
        <taxon>Teleostei</taxon>
        <taxon>Anguilliformes</taxon>
        <taxon>Synaphobranchidae</taxon>
        <taxon>Synaphobranchus</taxon>
    </lineage>
</organism>
<dbReference type="EMBL" id="JAINUF010000023">
    <property type="protein sequence ID" value="KAJ8333624.1"/>
    <property type="molecule type" value="Genomic_DNA"/>
</dbReference>
<evidence type="ECO:0000313" key="2">
    <source>
        <dbReference type="EMBL" id="KAJ8333624.1"/>
    </source>
</evidence>
<evidence type="ECO:0000313" key="3">
    <source>
        <dbReference type="Proteomes" id="UP001152622"/>
    </source>
</evidence>
<keyword evidence="3" id="KW-1185">Reference proteome</keyword>
<comment type="caution">
    <text evidence="2">The sequence shown here is derived from an EMBL/GenBank/DDBJ whole genome shotgun (WGS) entry which is preliminary data.</text>
</comment>